<comment type="caution">
    <text evidence="3">The sequence shown here is derived from an EMBL/GenBank/DDBJ whole genome shotgun (WGS) entry which is preliminary data.</text>
</comment>
<sequence>MQGCHVIGAAHAGTTTPASPHPMARQRRSLRDSVKMDAVSNIDDGLSSSNYCVSRTSTVPGYVAVLDAKPLGCAFAARPERPEGAVTDPHVLNKREMRMLSVESSGALFNALALQLLVVTAAVPSVLLVGGVLLQRCTKGGRECVCVELGRDGGTPIFVPYMTEQVHSTVKQRSLARACMCASNDGF</sequence>
<proteinExistence type="predicted"/>
<gene>
    <name evidence="3" type="ORF">CGC20_0545</name>
</gene>
<accession>A0A504XC20</accession>
<evidence type="ECO:0000256" key="2">
    <source>
        <dbReference type="SAM" id="Phobius"/>
    </source>
</evidence>
<keyword evidence="2" id="KW-1133">Transmembrane helix</keyword>
<keyword evidence="2" id="KW-0812">Transmembrane</keyword>
<evidence type="ECO:0000313" key="3">
    <source>
        <dbReference type="EMBL" id="TPP46451.1"/>
    </source>
</evidence>
<dbReference type="Proteomes" id="UP000318821">
    <property type="component" value="Unassembled WGS sequence"/>
</dbReference>
<evidence type="ECO:0000313" key="4">
    <source>
        <dbReference type="Proteomes" id="UP000318821"/>
    </source>
</evidence>
<name>A0A504XC20_LEIDO</name>
<reference evidence="4" key="1">
    <citation type="submission" date="2019-02" db="EMBL/GenBank/DDBJ databases">
        <title>FDA dAtabase for Regulatory Grade micrObial Sequences (FDA-ARGOS): Supporting development and validation of Infectious Disease Dx tests.</title>
        <authorList>
            <person name="Duncan R."/>
            <person name="Fisher C."/>
            <person name="Tallon L."/>
            <person name="Sadzewicz L."/>
            <person name="Sengamalay N."/>
            <person name="Ott S."/>
            <person name="Godinez A."/>
            <person name="Nagaraj S."/>
            <person name="Vavikolanu K."/>
            <person name="Vyas G."/>
            <person name="Nadendla S."/>
            <person name="Aluvathingal J."/>
            <person name="Sichtig H."/>
        </authorList>
    </citation>
    <scope>NUCLEOTIDE SEQUENCE [LARGE SCALE GENOMIC DNA]</scope>
    <source>
        <strain evidence="4">FDAARGOS_360</strain>
    </source>
</reference>
<feature type="transmembrane region" description="Helical" evidence="2">
    <location>
        <begin position="107"/>
        <end position="134"/>
    </location>
</feature>
<organism evidence="3 4">
    <name type="scientific">Leishmania donovani</name>
    <dbReference type="NCBI Taxonomy" id="5661"/>
    <lineage>
        <taxon>Eukaryota</taxon>
        <taxon>Discoba</taxon>
        <taxon>Euglenozoa</taxon>
        <taxon>Kinetoplastea</taxon>
        <taxon>Metakinetoplastina</taxon>
        <taxon>Trypanosomatida</taxon>
        <taxon>Trypanosomatidae</taxon>
        <taxon>Leishmaniinae</taxon>
        <taxon>Leishmania</taxon>
    </lineage>
</organism>
<dbReference type="EMBL" id="RHLD01000029">
    <property type="protein sequence ID" value="TPP46451.1"/>
    <property type="molecule type" value="Genomic_DNA"/>
</dbReference>
<dbReference type="AlphaFoldDB" id="A0A504XC20"/>
<evidence type="ECO:0000256" key="1">
    <source>
        <dbReference type="SAM" id="MobiDB-lite"/>
    </source>
</evidence>
<keyword evidence="2" id="KW-0472">Membrane</keyword>
<feature type="region of interest" description="Disordered" evidence="1">
    <location>
        <begin position="1"/>
        <end position="26"/>
    </location>
</feature>
<protein>
    <submittedName>
        <fullName evidence="3">Uncharacterized protein</fullName>
    </submittedName>
</protein>